<proteinExistence type="evidence at transcript level"/>
<dbReference type="InterPro" id="IPR009040">
    <property type="entry name" value="Ferritin-like_diiron"/>
</dbReference>
<keyword evidence="4 5" id="KW-0408">Iron</keyword>
<evidence type="ECO:0000256" key="6">
    <source>
        <dbReference type="RuleBase" id="RU361145"/>
    </source>
</evidence>
<dbReference type="InterPro" id="IPR001519">
    <property type="entry name" value="Ferritin"/>
</dbReference>
<feature type="binding site" evidence="5">
    <location>
        <position position="61"/>
    </location>
    <ligand>
        <name>Fe cation</name>
        <dbReference type="ChEBI" id="CHEBI:24875"/>
        <label>1</label>
    </ligand>
</feature>
<feature type="binding site" evidence="5">
    <location>
        <position position="106"/>
    </location>
    <ligand>
        <name>Fe cation</name>
        <dbReference type="ChEBI" id="CHEBI:24875"/>
        <label>1</label>
    </ligand>
</feature>
<dbReference type="InterPro" id="IPR014034">
    <property type="entry name" value="Ferritin_CS"/>
</dbReference>
<dbReference type="SUPFAM" id="SSF47240">
    <property type="entry name" value="Ferritin-like"/>
    <property type="match status" value="1"/>
</dbReference>
<dbReference type="GO" id="GO:0008198">
    <property type="term" value="F:ferrous iron binding"/>
    <property type="evidence" value="ECO:0007669"/>
    <property type="project" value="TreeGrafter"/>
</dbReference>
<evidence type="ECO:0000256" key="4">
    <source>
        <dbReference type="ARBA" id="ARBA00023004"/>
    </source>
</evidence>
<comment type="similarity">
    <text evidence="1 6">Belongs to the ferritin family.</text>
</comment>
<dbReference type="EMBL" id="EU252482">
    <property type="protein sequence ID" value="ACD12026.1"/>
    <property type="molecule type" value="mRNA"/>
</dbReference>
<keyword evidence="3 5" id="KW-0479">Metal-binding</keyword>
<dbReference type="FunFam" id="1.20.1260.10:FF:000002">
    <property type="entry name" value="Ferritin, mitochondrial"/>
    <property type="match status" value="1"/>
</dbReference>
<dbReference type="GO" id="GO:0008199">
    <property type="term" value="F:ferric iron binding"/>
    <property type="evidence" value="ECO:0007669"/>
    <property type="project" value="InterPro"/>
</dbReference>
<evidence type="ECO:0000256" key="5">
    <source>
        <dbReference type="PIRSR" id="PIRSR601519-1"/>
    </source>
</evidence>
<feature type="binding site" evidence="5">
    <location>
        <position position="64"/>
    </location>
    <ligand>
        <name>Fe cation</name>
        <dbReference type="ChEBI" id="CHEBI:24875"/>
        <label>1</label>
    </ligand>
</feature>
<protein>
    <recommendedName>
        <fullName evidence="6">Ferritin</fullName>
        <ecNumber evidence="6">1.16.3.1</ecNumber>
    </recommendedName>
</protein>
<evidence type="ECO:0000259" key="7">
    <source>
        <dbReference type="PROSITE" id="PS50905"/>
    </source>
</evidence>
<dbReference type="GO" id="GO:0006826">
    <property type="term" value="P:iron ion transport"/>
    <property type="evidence" value="ECO:0007669"/>
    <property type="project" value="InterPro"/>
</dbReference>
<dbReference type="Pfam" id="PF00210">
    <property type="entry name" value="Ferritin"/>
    <property type="match status" value="1"/>
</dbReference>
<feature type="binding site" evidence="5">
    <location>
        <position position="26"/>
    </location>
    <ligand>
        <name>Fe cation</name>
        <dbReference type="ChEBI" id="CHEBI:24875"/>
        <label>1</label>
    </ligand>
</feature>
<accession>A0A0U1SAB6</accession>
<dbReference type="EC" id="1.16.3.1" evidence="6"/>
<evidence type="ECO:0000256" key="2">
    <source>
        <dbReference type="ARBA" id="ARBA00022434"/>
    </source>
</evidence>
<dbReference type="InterPro" id="IPR008331">
    <property type="entry name" value="Ferritin_DPS_dom"/>
</dbReference>
<dbReference type="CDD" id="cd01056">
    <property type="entry name" value="Euk_Ferritin"/>
    <property type="match status" value="1"/>
</dbReference>
<keyword evidence="2 6" id="KW-0409">Iron storage</keyword>
<comment type="function">
    <text evidence="6">Stores iron in a soluble, non-toxic, readily available form. Important for iron homeostasis. Iron is taken up in the ferrous form and deposited as ferric hydroxides after oxidation.</text>
</comment>
<feature type="binding site" evidence="5">
    <location>
        <position position="140"/>
    </location>
    <ligand>
        <name>Fe cation</name>
        <dbReference type="ChEBI" id="CHEBI:24875"/>
        <label>1</label>
    </ligand>
</feature>
<dbReference type="PANTHER" id="PTHR11431">
    <property type="entry name" value="FERRITIN"/>
    <property type="match status" value="1"/>
</dbReference>
<dbReference type="GO" id="GO:0005737">
    <property type="term" value="C:cytoplasm"/>
    <property type="evidence" value="ECO:0007669"/>
    <property type="project" value="TreeGrafter"/>
</dbReference>
<dbReference type="InterPro" id="IPR009078">
    <property type="entry name" value="Ferritin-like_SF"/>
</dbReference>
<keyword evidence="6" id="KW-0560">Oxidoreductase</keyword>
<dbReference type="GO" id="GO:0004322">
    <property type="term" value="F:ferroxidase activity"/>
    <property type="evidence" value="ECO:0007669"/>
    <property type="project" value="UniProtKB-EC"/>
</dbReference>
<evidence type="ECO:0000256" key="1">
    <source>
        <dbReference type="ARBA" id="ARBA00007513"/>
    </source>
</evidence>
<dbReference type="Gene3D" id="1.20.1260.10">
    <property type="match status" value="1"/>
</dbReference>
<comment type="catalytic activity">
    <reaction evidence="6">
        <text>4 Fe(2+) + O2 + 4 H(+) = 4 Fe(3+) + 2 H2O</text>
        <dbReference type="Rhea" id="RHEA:11148"/>
        <dbReference type="ChEBI" id="CHEBI:15377"/>
        <dbReference type="ChEBI" id="CHEBI:15378"/>
        <dbReference type="ChEBI" id="CHEBI:15379"/>
        <dbReference type="ChEBI" id="CHEBI:29033"/>
        <dbReference type="ChEBI" id="CHEBI:29034"/>
        <dbReference type="EC" id="1.16.3.1"/>
    </reaction>
</comment>
<dbReference type="GO" id="GO:0006879">
    <property type="term" value="P:intracellular iron ion homeostasis"/>
    <property type="evidence" value="ECO:0007669"/>
    <property type="project" value="UniProtKB-KW"/>
</dbReference>
<reference evidence="8" key="1">
    <citation type="submission" date="2007-10" db="EMBL/GenBank/DDBJ databases">
        <title>Classification and functional annotation of ESTs from venom glands of Isometrus maculatus.</title>
        <authorList>
            <person name="Li W."/>
            <person name="Ma Y."/>
            <person name="Zhao R."/>
            <person name="Cao Z."/>
        </authorList>
    </citation>
    <scope>NUCLEOTIDE SEQUENCE</scope>
    <source>
        <tissue evidence="8">Venom gland</tissue>
    </source>
</reference>
<feature type="domain" description="Ferritin-like diiron" evidence="7">
    <location>
        <begin position="9"/>
        <end position="158"/>
    </location>
</feature>
<dbReference type="InterPro" id="IPR012347">
    <property type="entry name" value="Ferritin-like"/>
</dbReference>
<dbReference type="PANTHER" id="PTHR11431:SF75">
    <property type="entry name" value="FERRITIN"/>
    <property type="match status" value="1"/>
</dbReference>
<dbReference type="AlphaFoldDB" id="A0A0U1SAB6"/>
<dbReference type="PROSITE" id="PS50905">
    <property type="entry name" value="FERRITIN_LIKE"/>
    <property type="match status" value="1"/>
</dbReference>
<sequence length="173" mass="20181">MMAENQVRQNFEKDCEIGINKQINMELYASYVYLSIAYYFERDDVALPGCYKFFKKCSDEEREHAEKFMKYQNKRGGRIVLQDIKKPVADEWGSALEAMKVALELEKTVNQALLDLHKIASRCNDPQMCDFLETEYLQEQVDAIKQLGDYITNLKRVGKGLGEYMFDKETLES</sequence>
<name>A0A0U1SAB6_ISOMC</name>
<dbReference type="PROSITE" id="PS00204">
    <property type="entry name" value="FERRITIN_2"/>
    <property type="match status" value="1"/>
</dbReference>
<organism evidence="8">
    <name type="scientific">Isometrus maculatus</name>
    <name type="common">Lesser brown scorpion</name>
    <name type="synonym">Scorpio maculatus</name>
    <dbReference type="NCBI Taxonomy" id="497827"/>
    <lineage>
        <taxon>Eukaryota</taxon>
        <taxon>Metazoa</taxon>
        <taxon>Ecdysozoa</taxon>
        <taxon>Arthropoda</taxon>
        <taxon>Chelicerata</taxon>
        <taxon>Arachnida</taxon>
        <taxon>Scorpiones</taxon>
        <taxon>Buthida</taxon>
        <taxon>Buthoidea</taxon>
        <taxon>Buthidae</taxon>
        <taxon>Isometrus</taxon>
    </lineage>
</organism>
<dbReference type="PROSITE" id="PS00540">
    <property type="entry name" value="FERRITIN_1"/>
    <property type="match status" value="1"/>
</dbReference>
<evidence type="ECO:0000256" key="3">
    <source>
        <dbReference type="ARBA" id="ARBA00022723"/>
    </source>
</evidence>
<evidence type="ECO:0000313" key="8">
    <source>
        <dbReference type="EMBL" id="ACD12026.1"/>
    </source>
</evidence>